<evidence type="ECO:0000256" key="5">
    <source>
        <dbReference type="SAM" id="Coils"/>
    </source>
</evidence>
<gene>
    <name evidence="8" type="ORF">SAMN04488001_2695</name>
</gene>
<evidence type="ECO:0000256" key="2">
    <source>
        <dbReference type="ARBA" id="ARBA00022692"/>
    </source>
</evidence>
<dbReference type="Pfam" id="PF06305">
    <property type="entry name" value="LapA_dom"/>
    <property type="match status" value="1"/>
</dbReference>
<evidence type="ECO:0000313" key="9">
    <source>
        <dbReference type="Proteomes" id="UP000199441"/>
    </source>
</evidence>
<evidence type="ECO:0000313" key="8">
    <source>
        <dbReference type="EMBL" id="SDX23303.1"/>
    </source>
</evidence>
<feature type="transmembrane region" description="Helical" evidence="6">
    <location>
        <begin position="48"/>
        <end position="71"/>
    </location>
</feature>
<dbReference type="OrthoDB" id="7689797at2"/>
<keyword evidence="5" id="KW-0175">Coiled coil</keyword>
<reference evidence="9" key="1">
    <citation type="submission" date="2016-10" db="EMBL/GenBank/DDBJ databases">
        <authorList>
            <person name="Varghese N."/>
            <person name="Submissions S."/>
        </authorList>
    </citation>
    <scope>NUCLEOTIDE SEQUENCE [LARGE SCALE GENOMIC DNA]</scope>
    <source>
        <strain evidence="9">DSM 26922</strain>
    </source>
</reference>
<evidence type="ECO:0000256" key="4">
    <source>
        <dbReference type="ARBA" id="ARBA00023136"/>
    </source>
</evidence>
<dbReference type="InterPro" id="IPR010445">
    <property type="entry name" value="LapA_dom"/>
</dbReference>
<organism evidence="8 9">
    <name type="scientific">Litoreibacter albidus</name>
    <dbReference type="NCBI Taxonomy" id="670155"/>
    <lineage>
        <taxon>Bacteria</taxon>
        <taxon>Pseudomonadati</taxon>
        <taxon>Pseudomonadota</taxon>
        <taxon>Alphaproteobacteria</taxon>
        <taxon>Rhodobacterales</taxon>
        <taxon>Roseobacteraceae</taxon>
        <taxon>Litoreibacter</taxon>
    </lineage>
</organism>
<proteinExistence type="predicted"/>
<dbReference type="AlphaFoldDB" id="A0A1H3A142"/>
<evidence type="ECO:0000256" key="6">
    <source>
        <dbReference type="SAM" id="Phobius"/>
    </source>
</evidence>
<keyword evidence="2 6" id="KW-0812">Transmembrane</keyword>
<feature type="domain" description="Lipopolysaccharide assembly protein A" evidence="7">
    <location>
        <begin position="23"/>
        <end position="94"/>
    </location>
</feature>
<name>A0A1H3A142_9RHOB</name>
<dbReference type="STRING" id="670155.SAMN04488001_2695"/>
<accession>A0A1H3A142</accession>
<dbReference type="GO" id="GO:0005886">
    <property type="term" value="C:plasma membrane"/>
    <property type="evidence" value="ECO:0007669"/>
    <property type="project" value="InterPro"/>
</dbReference>
<protein>
    <recommendedName>
        <fullName evidence="7">Lipopolysaccharide assembly protein A domain-containing protein</fullName>
    </recommendedName>
</protein>
<sequence length="119" mass="13691">MRYVRYVFMAVVGLSLILVALANRGMVTIKLLPEEMAAYLGQPLSYELPLFVVIFGGIILGLLIGFVWEWLREHKHRADARLQKREKEKLEREVKGLKRKSNEGKDEVLALLDDSPARR</sequence>
<evidence type="ECO:0000256" key="3">
    <source>
        <dbReference type="ARBA" id="ARBA00022989"/>
    </source>
</evidence>
<feature type="coiled-coil region" evidence="5">
    <location>
        <begin position="73"/>
        <end position="107"/>
    </location>
</feature>
<keyword evidence="4 6" id="KW-0472">Membrane</keyword>
<keyword evidence="9" id="KW-1185">Reference proteome</keyword>
<dbReference type="EMBL" id="FNOI01000005">
    <property type="protein sequence ID" value="SDX23303.1"/>
    <property type="molecule type" value="Genomic_DNA"/>
</dbReference>
<keyword evidence="3 6" id="KW-1133">Transmembrane helix</keyword>
<evidence type="ECO:0000259" key="7">
    <source>
        <dbReference type="Pfam" id="PF06305"/>
    </source>
</evidence>
<keyword evidence="1" id="KW-1003">Cell membrane</keyword>
<dbReference type="Proteomes" id="UP000199441">
    <property type="component" value="Unassembled WGS sequence"/>
</dbReference>
<dbReference type="RefSeq" id="WP_089947460.1">
    <property type="nucleotide sequence ID" value="NZ_FNOI01000005.1"/>
</dbReference>
<evidence type="ECO:0000256" key="1">
    <source>
        <dbReference type="ARBA" id="ARBA00022475"/>
    </source>
</evidence>